<feature type="domain" description="Chitin-binding type-4" evidence="8">
    <location>
        <begin position="23"/>
        <end position="208"/>
    </location>
</feature>
<dbReference type="KEGG" id="dvi:6631259"/>
<dbReference type="STRING" id="7244.B4LXI3"/>
<dbReference type="PANTHER" id="PTHR36575:SF2">
    <property type="entry name" value="CHITIN-BINDING TYPE-4 DOMAIN-CONTAINING PROTEIN-RELATED"/>
    <property type="match status" value="1"/>
</dbReference>
<dbReference type="GO" id="GO:0046872">
    <property type="term" value="F:metal ion binding"/>
    <property type="evidence" value="ECO:0007669"/>
    <property type="project" value="UniProtKB-KW"/>
</dbReference>
<evidence type="ECO:0000313" key="10">
    <source>
        <dbReference type="Proteomes" id="UP000008792"/>
    </source>
</evidence>
<dbReference type="EMBL" id="CH940650">
    <property type="protein sequence ID" value="EDW66767.1"/>
    <property type="molecule type" value="Genomic_DNA"/>
</dbReference>
<name>B4LXI3_DROVI</name>
<proteinExistence type="inferred from homology"/>
<evidence type="ECO:0000256" key="2">
    <source>
        <dbReference type="ARBA" id="ARBA00022723"/>
    </source>
</evidence>
<reference evidence="9 10" key="1">
    <citation type="journal article" date="2007" name="Nature">
        <title>Evolution of genes and genomes on the Drosophila phylogeny.</title>
        <authorList>
            <consortium name="Drosophila 12 Genomes Consortium"/>
            <person name="Clark A.G."/>
            <person name="Eisen M.B."/>
            <person name="Smith D.R."/>
            <person name="Bergman C.M."/>
            <person name="Oliver B."/>
            <person name="Markow T.A."/>
            <person name="Kaufman T.C."/>
            <person name="Kellis M."/>
            <person name="Gelbart W."/>
            <person name="Iyer V.N."/>
            <person name="Pollard D.A."/>
            <person name="Sackton T.B."/>
            <person name="Larracuente A.M."/>
            <person name="Singh N.D."/>
            <person name="Abad J.P."/>
            <person name="Abt D.N."/>
            <person name="Adryan B."/>
            <person name="Aguade M."/>
            <person name="Akashi H."/>
            <person name="Anderson W.W."/>
            <person name="Aquadro C.F."/>
            <person name="Ardell D.H."/>
            <person name="Arguello R."/>
            <person name="Artieri C.G."/>
            <person name="Barbash D.A."/>
            <person name="Barker D."/>
            <person name="Barsanti P."/>
            <person name="Batterham P."/>
            <person name="Batzoglou S."/>
            <person name="Begun D."/>
            <person name="Bhutkar A."/>
            <person name="Blanco E."/>
            <person name="Bosak S.A."/>
            <person name="Bradley R.K."/>
            <person name="Brand A.D."/>
            <person name="Brent M.R."/>
            <person name="Brooks A.N."/>
            <person name="Brown R.H."/>
            <person name="Butlin R.K."/>
            <person name="Caggese C."/>
            <person name="Calvi B.R."/>
            <person name="Bernardo de Carvalho A."/>
            <person name="Caspi A."/>
            <person name="Castrezana S."/>
            <person name="Celniker S.E."/>
            <person name="Chang J.L."/>
            <person name="Chapple C."/>
            <person name="Chatterji S."/>
            <person name="Chinwalla A."/>
            <person name="Civetta A."/>
            <person name="Clifton S.W."/>
            <person name="Comeron J.M."/>
            <person name="Costello J.C."/>
            <person name="Coyne J.A."/>
            <person name="Daub J."/>
            <person name="David R.G."/>
            <person name="Delcher A.L."/>
            <person name="Delehaunty K."/>
            <person name="Do C.B."/>
            <person name="Ebling H."/>
            <person name="Edwards K."/>
            <person name="Eickbush T."/>
            <person name="Evans J.D."/>
            <person name="Filipski A."/>
            <person name="Findeiss S."/>
            <person name="Freyhult E."/>
            <person name="Fulton L."/>
            <person name="Fulton R."/>
            <person name="Garcia A.C."/>
            <person name="Gardiner A."/>
            <person name="Garfield D.A."/>
            <person name="Garvin B.E."/>
            <person name="Gibson G."/>
            <person name="Gilbert D."/>
            <person name="Gnerre S."/>
            <person name="Godfrey J."/>
            <person name="Good R."/>
            <person name="Gotea V."/>
            <person name="Gravely B."/>
            <person name="Greenberg A.J."/>
            <person name="Griffiths-Jones S."/>
            <person name="Gross S."/>
            <person name="Guigo R."/>
            <person name="Gustafson E.A."/>
            <person name="Haerty W."/>
            <person name="Hahn M.W."/>
            <person name="Halligan D.L."/>
            <person name="Halpern A.L."/>
            <person name="Halter G.M."/>
            <person name="Han M.V."/>
            <person name="Heger A."/>
            <person name="Hillier L."/>
            <person name="Hinrichs A.S."/>
            <person name="Holmes I."/>
            <person name="Hoskins R.A."/>
            <person name="Hubisz M.J."/>
            <person name="Hultmark D."/>
            <person name="Huntley M.A."/>
            <person name="Jaffe D.B."/>
            <person name="Jagadeeshan S."/>
            <person name="Jeck W.R."/>
            <person name="Johnson J."/>
            <person name="Jones C.D."/>
            <person name="Jordan W.C."/>
            <person name="Karpen G.H."/>
            <person name="Kataoka E."/>
            <person name="Keightley P.D."/>
            <person name="Kheradpour P."/>
            <person name="Kirkness E.F."/>
            <person name="Koerich L.B."/>
            <person name="Kristiansen K."/>
            <person name="Kudrna D."/>
            <person name="Kulathinal R.J."/>
            <person name="Kumar S."/>
            <person name="Kwok R."/>
            <person name="Lander E."/>
            <person name="Langley C.H."/>
            <person name="Lapoint R."/>
            <person name="Lazzaro B.P."/>
            <person name="Lee S.J."/>
            <person name="Levesque L."/>
            <person name="Li R."/>
            <person name="Lin C.F."/>
            <person name="Lin M.F."/>
            <person name="Lindblad-Toh K."/>
            <person name="Llopart A."/>
            <person name="Long M."/>
            <person name="Low L."/>
            <person name="Lozovsky E."/>
            <person name="Lu J."/>
            <person name="Luo M."/>
            <person name="Machado C.A."/>
            <person name="Makalowski W."/>
            <person name="Marzo M."/>
            <person name="Matsuda M."/>
            <person name="Matzkin L."/>
            <person name="McAllister B."/>
            <person name="McBride C.S."/>
            <person name="McKernan B."/>
            <person name="McKernan K."/>
            <person name="Mendez-Lago M."/>
            <person name="Minx P."/>
            <person name="Mollenhauer M.U."/>
            <person name="Montooth K."/>
            <person name="Mount S.M."/>
            <person name="Mu X."/>
            <person name="Myers E."/>
            <person name="Negre B."/>
            <person name="Newfeld S."/>
            <person name="Nielsen R."/>
            <person name="Noor M.A."/>
            <person name="O'Grady P."/>
            <person name="Pachter L."/>
            <person name="Papaceit M."/>
            <person name="Parisi M.J."/>
            <person name="Parisi M."/>
            <person name="Parts L."/>
            <person name="Pedersen J.S."/>
            <person name="Pesole G."/>
            <person name="Phillippy A.M."/>
            <person name="Ponting C.P."/>
            <person name="Pop M."/>
            <person name="Porcelli D."/>
            <person name="Powell J.R."/>
            <person name="Prohaska S."/>
            <person name="Pruitt K."/>
            <person name="Puig M."/>
            <person name="Quesneville H."/>
            <person name="Ram K.R."/>
            <person name="Rand D."/>
            <person name="Rasmussen M.D."/>
            <person name="Reed L.K."/>
            <person name="Reenan R."/>
            <person name="Reily A."/>
            <person name="Remington K.A."/>
            <person name="Rieger T.T."/>
            <person name="Ritchie M.G."/>
            <person name="Robin C."/>
            <person name="Rogers Y.H."/>
            <person name="Rohde C."/>
            <person name="Rozas J."/>
            <person name="Rubenfield M.J."/>
            <person name="Ruiz A."/>
            <person name="Russo S."/>
            <person name="Salzberg S.L."/>
            <person name="Sanchez-Gracia A."/>
            <person name="Saranga D.J."/>
            <person name="Sato H."/>
            <person name="Schaeffer S.W."/>
            <person name="Schatz M.C."/>
            <person name="Schlenke T."/>
            <person name="Schwartz R."/>
            <person name="Segarra C."/>
            <person name="Singh R.S."/>
            <person name="Sirot L."/>
            <person name="Sirota M."/>
            <person name="Sisneros N.B."/>
            <person name="Smith C.D."/>
            <person name="Smith T.F."/>
            <person name="Spieth J."/>
            <person name="Stage D.E."/>
            <person name="Stark A."/>
            <person name="Stephan W."/>
            <person name="Strausberg R.L."/>
            <person name="Strempel S."/>
            <person name="Sturgill D."/>
            <person name="Sutton G."/>
            <person name="Sutton G.G."/>
            <person name="Tao W."/>
            <person name="Teichmann S."/>
            <person name="Tobari Y.N."/>
            <person name="Tomimura Y."/>
            <person name="Tsolas J.M."/>
            <person name="Valente V.L."/>
            <person name="Venter E."/>
            <person name="Venter J.C."/>
            <person name="Vicario S."/>
            <person name="Vieira F.G."/>
            <person name="Vilella A.J."/>
            <person name="Villasante A."/>
            <person name="Walenz B."/>
            <person name="Wang J."/>
            <person name="Wasserman M."/>
            <person name="Watts T."/>
            <person name="Wilson D."/>
            <person name="Wilson R.K."/>
            <person name="Wing R.A."/>
            <person name="Wolfner M.F."/>
            <person name="Wong A."/>
            <person name="Wong G.K."/>
            <person name="Wu C.I."/>
            <person name="Wu G."/>
            <person name="Yamamoto D."/>
            <person name="Yang H.P."/>
            <person name="Yang S.P."/>
            <person name="Yorke J.A."/>
            <person name="Yoshida K."/>
            <person name="Zdobnov E."/>
            <person name="Zhang P."/>
            <person name="Zhang Y."/>
            <person name="Zimin A.V."/>
            <person name="Baldwin J."/>
            <person name="Abdouelleil A."/>
            <person name="Abdulkadir J."/>
            <person name="Abebe A."/>
            <person name="Abera B."/>
            <person name="Abreu J."/>
            <person name="Acer S.C."/>
            <person name="Aftuck L."/>
            <person name="Alexander A."/>
            <person name="An P."/>
            <person name="Anderson E."/>
            <person name="Anderson S."/>
            <person name="Arachi H."/>
            <person name="Azer M."/>
            <person name="Bachantsang P."/>
            <person name="Barry A."/>
            <person name="Bayul T."/>
            <person name="Berlin A."/>
            <person name="Bessette D."/>
            <person name="Bloom T."/>
            <person name="Blye J."/>
            <person name="Boguslavskiy L."/>
            <person name="Bonnet C."/>
            <person name="Boukhgalter B."/>
            <person name="Bourzgui I."/>
            <person name="Brown A."/>
            <person name="Cahill P."/>
            <person name="Channer S."/>
            <person name="Cheshatsang Y."/>
            <person name="Chuda L."/>
            <person name="Citroen M."/>
            <person name="Collymore A."/>
            <person name="Cooke P."/>
            <person name="Costello M."/>
            <person name="D'Aco K."/>
            <person name="Daza R."/>
            <person name="De Haan G."/>
            <person name="DeGray S."/>
            <person name="DeMaso C."/>
            <person name="Dhargay N."/>
            <person name="Dooley K."/>
            <person name="Dooley E."/>
            <person name="Doricent M."/>
            <person name="Dorje P."/>
            <person name="Dorjee K."/>
            <person name="Dupes A."/>
            <person name="Elong R."/>
            <person name="Falk J."/>
            <person name="Farina A."/>
            <person name="Faro S."/>
            <person name="Ferguson D."/>
            <person name="Fisher S."/>
            <person name="Foley C.D."/>
            <person name="Franke A."/>
            <person name="Friedrich D."/>
            <person name="Gadbois L."/>
            <person name="Gearin G."/>
            <person name="Gearin C.R."/>
            <person name="Giannoukos G."/>
            <person name="Goode T."/>
            <person name="Graham J."/>
            <person name="Grandbois E."/>
            <person name="Grewal S."/>
            <person name="Gyaltsen K."/>
            <person name="Hafez N."/>
            <person name="Hagos B."/>
            <person name="Hall J."/>
            <person name="Henson C."/>
            <person name="Hollinger A."/>
            <person name="Honan T."/>
            <person name="Huard M.D."/>
            <person name="Hughes L."/>
            <person name="Hurhula B."/>
            <person name="Husby M.E."/>
            <person name="Kamat A."/>
            <person name="Kanga B."/>
            <person name="Kashin S."/>
            <person name="Khazanovich D."/>
            <person name="Kisner P."/>
            <person name="Lance K."/>
            <person name="Lara M."/>
            <person name="Lee W."/>
            <person name="Lennon N."/>
            <person name="Letendre F."/>
            <person name="LeVine R."/>
            <person name="Lipovsky A."/>
            <person name="Liu X."/>
            <person name="Liu J."/>
            <person name="Liu S."/>
            <person name="Lokyitsang T."/>
            <person name="Lokyitsang Y."/>
            <person name="Lubonja R."/>
            <person name="Lui A."/>
            <person name="MacDonald P."/>
            <person name="Magnisalis V."/>
            <person name="Maru K."/>
            <person name="Matthews C."/>
            <person name="McCusker W."/>
            <person name="McDonough S."/>
            <person name="Mehta T."/>
            <person name="Meldrim J."/>
            <person name="Meneus L."/>
            <person name="Mihai O."/>
            <person name="Mihalev A."/>
            <person name="Mihova T."/>
            <person name="Mittelman R."/>
            <person name="Mlenga V."/>
            <person name="Montmayeur A."/>
            <person name="Mulrain L."/>
            <person name="Navidi A."/>
            <person name="Naylor J."/>
            <person name="Negash T."/>
            <person name="Nguyen T."/>
            <person name="Nguyen N."/>
            <person name="Nicol R."/>
            <person name="Norbu C."/>
            <person name="Norbu N."/>
            <person name="Novod N."/>
            <person name="O'Neill B."/>
            <person name="Osman S."/>
            <person name="Markiewicz E."/>
            <person name="Oyono O.L."/>
            <person name="Patti C."/>
            <person name="Phunkhang P."/>
            <person name="Pierre F."/>
            <person name="Priest M."/>
            <person name="Raghuraman S."/>
            <person name="Rege F."/>
            <person name="Reyes R."/>
            <person name="Rise C."/>
            <person name="Rogov P."/>
            <person name="Ross K."/>
            <person name="Ryan E."/>
            <person name="Settipalli S."/>
            <person name="Shea T."/>
            <person name="Sherpa N."/>
            <person name="Shi L."/>
            <person name="Shih D."/>
            <person name="Sparrow T."/>
            <person name="Spaulding J."/>
            <person name="Stalker J."/>
            <person name="Stange-Thomann N."/>
            <person name="Stavropoulos S."/>
            <person name="Stone C."/>
            <person name="Strader C."/>
            <person name="Tesfaye S."/>
            <person name="Thomson T."/>
            <person name="Thoulutsang Y."/>
            <person name="Thoulutsang D."/>
            <person name="Topham K."/>
            <person name="Topping I."/>
            <person name="Tsamla T."/>
            <person name="Vassiliev H."/>
            <person name="Vo A."/>
            <person name="Wangchuk T."/>
            <person name="Wangdi T."/>
            <person name="Weiand M."/>
            <person name="Wilkinson J."/>
            <person name="Wilson A."/>
            <person name="Yadav S."/>
            <person name="Young G."/>
            <person name="Yu Q."/>
            <person name="Zembek L."/>
            <person name="Zhong D."/>
            <person name="Zimmer A."/>
            <person name="Zwirko Z."/>
            <person name="Jaffe D.B."/>
            <person name="Alvarez P."/>
            <person name="Brockman W."/>
            <person name="Butler J."/>
            <person name="Chin C."/>
            <person name="Gnerre S."/>
            <person name="Grabherr M."/>
            <person name="Kleber M."/>
            <person name="Mauceli E."/>
            <person name="MacCallum I."/>
        </authorList>
    </citation>
    <scope>NUCLEOTIDE SEQUENCE [LARGE SCALE GENOMIC DNA]</scope>
    <source>
        <strain evidence="10">Tucson 15010-1051.87</strain>
    </source>
</reference>
<gene>
    <name evidence="9" type="primary">Dvir\GJ23782</name>
    <name evidence="9" type="ORF">Dvir_GJ23782</name>
</gene>
<evidence type="ECO:0000256" key="1">
    <source>
        <dbReference type="ARBA" id="ARBA00001973"/>
    </source>
</evidence>
<keyword evidence="2" id="KW-0479">Metal-binding</keyword>
<dbReference type="eggNOG" id="ENOG502QUC9">
    <property type="taxonomic scope" value="Eukaryota"/>
</dbReference>
<organism evidence="9 10">
    <name type="scientific">Drosophila virilis</name>
    <name type="common">Fruit fly</name>
    <dbReference type="NCBI Taxonomy" id="7244"/>
    <lineage>
        <taxon>Eukaryota</taxon>
        <taxon>Metazoa</taxon>
        <taxon>Ecdysozoa</taxon>
        <taxon>Arthropoda</taxon>
        <taxon>Hexapoda</taxon>
        <taxon>Insecta</taxon>
        <taxon>Pterygota</taxon>
        <taxon>Neoptera</taxon>
        <taxon>Endopterygota</taxon>
        <taxon>Diptera</taxon>
        <taxon>Brachycera</taxon>
        <taxon>Muscomorpha</taxon>
        <taxon>Ephydroidea</taxon>
        <taxon>Drosophilidae</taxon>
        <taxon>Drosophila</taxon>
    </lineage>
</organism>
<feature type="chain" id="PRO_5002816873" description="Chitin-binding type-4 domain-containing protein" evidence="7">
    <location>
        <begin position="23"/>
        <end position="235"/>
    </location>
</feature>
<dbReference type="Proteomes" id="UP000008792">
    <property type="component" value="Unassembled WGS sequence"/>
</dbReference>
<keyword evidence="5" id="KW-0325">Glycoprotein</keyword>
<keyword evidence="3" id="KW-0186">Copper</keyword>
<comment type="cofactor">
    <cofactor evidence="1">
        <name>Cu(2+)</name>
        <dbReference type="ChEBI" id="CHEBI:29036"/>
    </cofactor>
</comment>
<feature type="signal peptide" evidence="7">
    <location>
        <begin position="1"/>
        <end position="22"/>
    </location>
</feature>
<dbReference type="InterPro" id="IPR052282">
    <property type="entry name" value="Starch-active_LPMO"/>
</dbReference>
<dbReference type="InterPro" id="IPR004302">
    <property type="entry name" value="Cellulose/chitin-bd_N"/>
</dbReference>
<keyword evidence="10" id="KW-1185">Reference proteome</keyword>
<keyword evidence="7" id="KW-0732">Signal</keyword>
<evidence type="ECO:0000256" key="7">
    <source>
        <dbReference type="SAM" id="SignalP"/>
    </source>
</evidence>
<evidence type="ECO:0000256" key="6">
    <source>
        <dbReference type="ARBA" id="ARBA00034311"/>
    </source>
</evidence>
<dbReference type="InParanoid" id="B4LXI3"/>
<dbReference type="SMR" id="B4LXI3"/>
<evidence type="ECO:0000256" key="3">
    <source>
        <dbReference type="ARBA" id="ARBA00023008"/>
    </source>
</evidence>
<protein>
    <recommendedName>
        <fullName evidence="8">Chitin-binding type-4 domain-containing protein</fullName>
    </recommendedName>
</protein>
<evidence type="ECO:0000259" key="8">
    <source>
        <dbReference type="Pfam" id="PF03067"/>
    </source>
</evidence>
<dbReference type="AlphaFoldDB" id="B4LXI3"/>
<keyword evidence="4" id="KW-1015">Disulfide bond</keyword>
<sequence>MKYHSITTTGVLICCLMVQIDGHGMMLSPVARSSRWRYDSSAPTNYDDNALYCGGFWKQTENDGQCGLCGDDYSLSAPRANELGGKYGAGVIVKSYNGASSIEVNVLITANHLGHFSFHLCSLDEHGSESEQCFDKYPLQFADGSRKYYISSKTGSFDVTLKLPSGVSCQHCVLRWTYTAGNNWGVCEDGSGAMGCGAQETFKNCADISIVASARGLLEASALAELPVPVEEVIA</sequence>
<evidence type="ECO:0000313" key="9">
    <source>
        <dbReference type="EMBL" id="EDW66767.1"/>
    </source>
</evidence>
<dbReference type="OrthoDB" id="64893at2759"/>
<dbReference type="OMA" id="NHLGYFS"/>
<dbReference type="PhylomeDB" id="B4LXI3"/>
<dbReference type="Pfam" id="PF03067">
    <property type="entry name" value="LPMO_10"/>
    <property type="match status" value="1"/>
</dbReference>
<accession>B4LXI3</accession>
<dbReference type="PANTHER" id="PTHR36575">
    <property type="entry name" value="BINDING PROTEIN, PUTATIVE (AFU_ORTHOLOGUE AFUA_1G14430)-RELATED"/>
    <property type="match status" value="1"/>
</dbReference>
<dbReference type="HOGENOM" id="CLU_041201_1_0_1"/>
<comment type="similarity">
    <text evidence="6">Belongs to the polysaccharide monooxygenase AA13 family.</text>
</comment>
<evidence type="ECO:0000256" key="4">
    <source>
        <dbReference type="ARBA" id="ARBA00023157"/>
    </source>
</evidence>
<evidence type="ECO:0000256" key="5">
    <source>
        <dbReference type="ARBA" id="ARBA00023180"/>
    </source>
</evidence>